<dbReference type="EMBL" id="JAHHHV010000084">
    <property type="protein sequence ID" value="MBW4468133.1"/>
    <property type="molecule type" value="Genomic_DNA"/>
</dbReference>
<comment type="caution">
    <text evidence="3">The sequence shown here is derived from an EMBL/GenBank/DDBJ whole genome shotgun (WGS) entry which is preliminary data.</text>
</comment>
<feature type="domain" description="HTH cro/C1-type" evidence="2">
    <location>
        <begin position="6"/>
        <end position="62"/>
    </location>
</feature>
<dbReference type="InterPro" id="IPR010982">
    <property type="entry name" value="Lambda_DNA-bd_dom_sf"/>
</dbReference>
<evidence type="ECO:0000313" key="4">
    <source>
        <dbReference type="Proteomes" id="UP000707356"/>
    </source>
</evidence>
<dbReference type="GO" id="GO:0003677">
    <property type="term" value="F:DNA binding"/>
    <property type="evidence" value="ECO:0007669"/>
    <property type="project" value="InterPro"/>
</dbReference>
<name>A0A951U6S2_9CYAN</name>
<organism evidence="3 4">
    <name type="scientific">Pegethrix bostrychoides GSE-TBD4-15B</name>
    <dbReference type="NCBI Taxonomy" id="2839662"/>
    <lineage>
        <taxon>Bacteria</taxon>
        <taxon>Bacillati</taxon>
        <taxon>Cyanobacteriota</taxon>
        <taxon>Cyanophyceae</taxon>
        <taxon>Oculatellales</taxon>
        <taxon>Oculatellaceae</taxon>
        <taxon>Pegethrix</taxon>
    </lineage>
</organism>
<accession>A0A951U6S2</accession>
<dbReference type="PANTHER" id="PTHR37301">
    <property type="entry name" value="DNA-BINDING PROTEIN-RELATED"/>
    <property type="match status" value="1"/>
</dbReference>
<feature type="compositionally biased region" description="Basic and acidic residues" evidence="1">
    <location>
        <begin position="80"/>
        <end position="96"/>
    </location>
</feature>
<sequence>MRIEWQLAKQMAKQGMNYRMLGRATGLHPNTISKLKHKPPVRLEMETLTRLCKALDCQPGDLLAYSAEPGLEPAPSLENSQHKSREQRQDCRKRDD</sequence>
<evidence type="ECO:0000313" key="3">
    <source>
        <dbReference type="EMBL" id="MBW4468133.1"/>
    </source>
</evidence>
<proteinExistence type="predicted"/>
<evidence type="ECO:0000259" key="2">
    <source>
        <dbReference type="SMART" id="SM00530"/>
    </source>
</evidence>
<dbReference type="Gene3D" id="1.10.260.40">
    <property type="entry name" value="lambda repressor-like DNA-binding domains"/>
    <property type="match status" value="1"/>
</dbReference>
<dbReference type="SUPFAM" id="SSF47413">
    <property type="entry name" value="lambda repressor-like DNA-binding domains"/>
    <property type="match status" value="1"/>
</dbReference>
<feature type="region of interest" description="Disordered" evidence="1">
    <location>
        <begin position="66"/>
        <end position="96"/>
    </location>
</feature>
<protein>
    <submittedName>
        <fullName evidence="3">Helix-turn-helix transcriptional regulator</fullName>
    </submittedName>
</protein>
<evidence type="ECO:0000256" key="1">
    <source>
        <dbReference type="SAM" id="MobiDB-lite"/>
    </source>
</evidence>
<reference evidence="3" key="1">
    <citation type="submission" date="2021-05" db="EMBL/GenBank/DDBJ databases">
        <authorList>
            <person name="Pietrasiak N."/>
            <person name="Ward R."/>
            <person name="Stajich J.E."/>
            <person name="Kurbessoian T."/>
        </authorList>
    </citation>
    <scope>NUCLEOTIDE SEQUENCE</scope>
    <source>
        <strain evidence="3">GSE-TBD4-15B</strain>
    </source>
</reference>
<dbReference type="PANTHER" id="PTHR37301:SF1">
    <property type="entry name" value="DNA-BINDING PROTEIN"/>
    <property type="match status" value="1"/>
</dbReference>
<dbReference type="Pfam" id="PF13443">
    <property type="entry name" value="HTH_26"/>
    <property type="match status" value="1"/>
</dbReference>
<reference evidence="3" key="2">
    <citation type="journal article" date="2022" name="Microbiol. Resour. Announc.">
        <title>Metagenome Sequencing to Explore Phylogenomics of Terrestrial Cyanobacteria.</title>
        <authorList>
            <person name="Ward R.D."/>
            <person name="Stajich J.E."/>
            <person name="Johansen J.R."/>
            <person name="Huntemann M."/>
            <person name="Clum A."/>
            <person name="Foster B."/>
            <person name="Foster B."/>
            <person name="Roux S."/>
            <person name="Palaniappan K."/>
            <person name="Varghese N."/>
            <person name="Mukherjee S."/>
            <person name="Reddy T.B.K."/>
            <person name="Daum C."/>
            <person name="Copeland A."/>
            <person name="Chen I.A."/>
            <person name="Ivanova N.N."/>
            <person name="Kyrpides N.C."/>
            <person name="Shapiro N."/>
            <person name="Eloe-Fadrosh E.A."/>
            <person name="Pietrasiak N."/>
        </authorList>
    </citation>
    <scope>NUCLEOTIDE SEQUENCE</scope>
    <source>
        <strain evidence="3">GSE-TBD4-15B</strain>
    </source>
</reference>
<gene>
    <name evidence="3" type="ORF">KME07_22125</name>
</gene>
<dbReference type="Proteomes" id="UP000707356">
    <property type="component" value="Unassembled WGS sequence"/>
</dbReference>
<dbReference type="SMART" id="SM00530">
    <property type="entry name" value="HTH_XRE"/>
    <property type="match status" value="1"/>
</dbReference>
<dbReference type="InterPro" id="IPR001387">
    <property type="entry name" value="Cro/C1-type_HTH"/>
</dbReference>
<dbReference type="AlphaFoldDB" id="A0A951U6S2"/>